<proteinExistence type="inferred from homology"/>
<keyword evidence="6" id="KW-0479">Metal-binding</keyword>
<dbReference type="InterPro" id="IPR036005">
    <property type="entry name" value="Creatinase/aminopeptidase-like"/>
</dbReference>
<keyword evidence="8" id="KW-0482">Metalloprotease</keyword>
<organism evidence="14 15">
    <name type="scientific">Hydrogenovibrio marinus</name>
    <dbReference type="NCBI Taxonomy" id="28885"/>
    <lineage>
        <taxon>Bacteria</taxon>
        <taxon>Pseudomonadati</taxon>
        <taxon>Pseudomonadota</taxon>
        <taxon>Gammaproteobacteria</taxon>
        <taxon>Thiotrichales</taxon>
        <taxon>Piscirickettsiaceae</taxon>
        <taxon>Hydrogenovibrio</taxon>
    </lineage>
</organism>
<dbReference type="Gene3D" id="3.90.230.10">
    <property type="entry name" value="Creatinase/methionine aminopeptidase superfamily"/>
    <property type="match status" value="1"/>
</dbReference>
<dbReference type="FunFam" id="3.90.230.10:FF:000002">
    <property type="entry name" value="Xaa-Pro aminopeptidase 3"/>
    <property type="match status" value="1"/>
</dbReference>
<accession>A0A067A3G8</accession>
<dbReference type="SMART" id="SM01011">
    <property type="entry name" value="AMP_N"/>
    <property type="match status" value="1"/>
</dbReference>
<gene>
    <name evidence="14" type="ORF">EI16_11830</name>
</gene>
<comment type="catalytic activity">
    <reaction evidence="1">
        <text>Release of any N-terminal amino acid, including proline, that is linked to proline, even from a dipeptide or tripeptide.</text>
        <dbReference type="EC" id="3.4.11.9"/>
    </reaction>
</comment>
<dbReference type="GO" id="GO:0030145">
    <property type="term" value="F:manganese ion binding"/>
    <property type="evidence" value="ECO:0007669"/>
    <property type="project" value="InterPro"/>
</dbReference>
<protein>
    <recommendedName>
        <fullName evidence="10">Xaa-Pro aminopeptidase</fullName>
        <ecNumber evidence="4">3.4.11.9</ecNumber>
    </recommendedName>
    <alternativeName>
        <fullName evidence="11">Aminopeptidase P II</fullName>
    </alternativeName>
    <alternativeName>
        <fullName evidence="12">X-Pro aminopeptidase</fullName>
    </alternativeName>
</protein>
<dbReference type="CDD" id="cd01087">
    <property type="entry name" value="Prolidase"/>
    <property type="match status" value="1"/>
</dbReference>
<dbReference type="GO" id="GO:0070006">
    <property type="term" value="F:metalloaminopeptidase activity"/>
    <property type="evidence" value="ECO:0007669"/>
    <property type="project" value="InterPro"/>
</dbReference>
<sequence>MTSNINAAQKRREQVFDTMVENSIMMIASGEEQIRNHDVEFPFRVQSDFHYLTGLEEPDAVLVLIKRNQENQSKQQSVLFLRPKDVEKEIWQGRRLGVLDAPSTLLIDDAFSIEDFEDEMSDLVEDIETLYFSFAQLSEWSDLLSGWISAQKAKARKGVEAPATLSDADVILHEMRLVKSSDEIELMKQAAQISVQGHLAAMSWVAQSIAKSARLGMAQDFEPVYEYQMQAALEHKFKEQGSARVAFNSIVAGGDNACILHYTENNMHLKAGDLVLVDAGAEYLGYAGDITNTFPVDGRFSEAQRVLYQIVLDAQQAAISAIAPGVHYDEMHKASTRVLTEGLVGLGILDGEISTLLENEAYKPFFMHGTGHWLGRDVHDVGRYKLKGQWRPLEPGMVITVEPGLYISEEVGREHQVDKKYWNIGIRIEDDVLVTYSGHEVLTFGLPRTPEEIERFMKSAAGDEA</sequence>
<dbReference type="SUPFAM" id="SSF55920">
    <property type="entry name" value="Creatinase/aminopeptidase"/>
    <property type="match status" value="1"/>
</dbReference>
<dbReference type="RefSeq" id="WP_029908122.1">
    <property type="nucleotide sequence ID" value="NZ_AP020335.1"/>
</dbReference>
<dbReference type="Proteomes" id="UP000027341">
    <property type="component" value="Unassembled WGS sequence"/>
</dbReference>
<comment type="caution">
    <text evidence="14">The sequence shown here is derived from an EMBL/GenBank/DDBJ whole genome shotgun (WGS) entry which is preliminary data.</text>
</comment>
<evidence type="ECO:0000256" key="7">
    <source>
        <dbReference type="ARBA" id="ARBA00022801"/>
    </source>
</evidence>
<evidence type="ECO:0000256" key="2">
    <source>
        <dbReference type="ARBA" id="ARBA00001936"/>
    </source>
</evidence>
<evidence type="ECO:0000256" key="4">
    <source>
        <dbReference type="ARBA" id="ARBA00012574"/>
    </source>
</evidence>
<dbReference type="InterPro" id="IPR000994">
    <property type="entry name" value="Pept_M24"/>
</dbReference>
<evidence type="ECO:0000256" key="10">
    <source>
        <dbReference type="ARBA" id="ARBA00069363"/>
    </source>
</evidence>
<evidence type="ECO:0000256" key="9">
    <source>
        <dbReference type="ARBA" id="ARBA00023211"/>
    </source>
</evidence>
<dbReference type="InterPro" id="IPR029149">
    <property type="entry name" value="Creatin/AminoP/Spt16_N"/>
</dbReference>
<evidence type="ECO:0000259" key="13">
    <source>
        <dbReference type="SMART" id="SM01011"/>
    </source>
</evidence>
<evidence type="ECO:0000256" key="5">
    <source>
        <dbReference type="ARBA" id="ARBA00022670"/>
    </source>
</evidence>
<dbReference type="InterPro" id="IPR052433">
    <property type="entry name" value="X-Pro_dipept-like"/>
</dbReference>
<name>A0A067A3G8_HYDMR</name>
<evidence type="ECO:0000256" key="3">
    <source>
        <dbReference type="ARBA" id="ARBA00008766"/>
    </source>
</evidence>
<dbReference type="EC" id="3.4.11.9" evidence="4"/>
<dbReference type="InterPro" id="IPR001714">
    <property type="entry name" value="Pept_M24_MAP"/>
</dbReference>
<keyword evidence="7" id="KW-0378">Hydrolase</keyword>
<keyword evidence="5" id="KW-0645">Protease</keyword>
<dbReference type="PANTHER" id="PTHR43226:SF4">
    <property type="entry name" value="XAA-PRO AMINOPEPTIDASE 3"/>
    <property type="match status" value="1"/>
</dbReference>
<evidence type="ECO:0000256" key="1">
    <source>
        <dbReference type="ARBA" id="ARBA00001424"/>
    </source>
</evidence>
<dbReference type="Pfam" id="PF00557">
    <property type="entry name" value="Peptidase_M24"/>
    <property type="match status" value="1"/>
</dbReference>
<dbReference type="InterPro" id="IPR007865">
    <property type="entry name" value="Aminopep_P_N"/>
</dbReference>
<evidence type="ECO:0000256" key="12">
    <source>
        <dbReference type="ARBA" id="ARBA00081411"/>
    </source>
</evidence>
<keyword evidence="9" id="KW-0464">Manganese</keyword>
<dbReference type="GO" id="GO:0005829">
    <property type="term" value="C:cytosol"/>
    <property type="evidence" value="ECO:0007669"/>
    <property type="project" value="TreeGrafter"/>
</dbReference>
<comment type="similarity">
    <text evidence="3">Belongs to the peptidase M24B family.</text>
</comment>
<dbReference type="EMBL" id="JMIU01000001">
    <property type="protein sequence ID" value="KDN96915.1"/>
    <property type="molecule type" value="Genomic_DNA"/>
</dbReference>
<evidence type="ECO:0000256" key="11">
    <source>
        <dbReference type="ARBA" id="ARBA00075356"/>
    </source>
</evidence>
<dbReference type="PANTHER" id="PTHR43226">
    <property type="entry name" value="XAA-PRO AMINOPEPTIDASE 3"/>
    <property type="match status" value="1"/>
</dbReference>
<dbReference type="GO" id="GO:0006508">
    <property type="term" value="P:proteolysis"/>
    <property type="evidence" value="ECO:0007669"/>
    <property type="project" value="UniProtKB-KW"/>
</dbReference>
<reference evidence="14 15" key="1">
    <citation type="submission" date="2014-04" db="EMBL/GenBank/DDBJ databases">
        <title>Draft genome sequence of Hydrogenovibrio marinus MH-110, a model organism for aerobic H2 metabolism.</title>
        <authorList>
            <person name="Cha H.J."/>
            <person name="Jo B.H."/>
            <person name="Hwang B.H."/>
        </authorList>
    </citation>
    <scope>NUCLEOTIDE SEQUENCE [LARGE SCALE GENOMIC DNA]</scope>
    <source>
        <strain evidence="14 15">MH-110</strain>
    </source>
</reference>
<dbReference type="Pfam" id="PF05195">
    <property type="entry name" value="AMP_N"/>
    <property type="match status" value="1"/>
</dbReference>
<evidence type="ECO:0000313" key="14">
    <source>
        <dbReference type="EMBL" id="KDN96915.1"/>
    </source>
</evidence>
<comment type="cofactor">
    <cofactor evidence="2">
        <name>Mn(2+)</name>
        <dbReference type="ChEBI" id="CHEBI:29035"/>
    </cofactor>
</comment>
<dbReference type="STRING" id="28885.EI16_11830"/>
<dbReference type="AlphaFoldDB" id="A0A067A3G8"/>
<feature type="domain" description="Aminopeptidase P N-terminal" evidence="13">
    <location>
        <begin position="3"/>
        <end position="141"/>
    </location>
</feature>
<evidence type="ECO:0000313" key="15">
    <source>
        <dbReference type="Proteomes" id="UP000027341"/>
    </source>
</evidence>
<evidence type="ECO:0000256" key="6">
    <source>
        <dbReference type="ARBA" id="ARBA00022723"/>
    </source>
</evidence>
<evidence type="ECO:0000256" key="8">
    <source>
        <dbReference type="ARBA" id="ARBA00023049"/>
    </source>
</evidence>
<dbReference type="SUPFAM" id="SSF53092">
    <property type="entry name" value="Creatinase/prolidase N-terminal domain"/>
    <property type="match status" value="1"/>
</dbReference>
<dbReference type="Gene3D" id="3.40.350.10">
    <property type="entry name" value="Creatinase/prolidase N-terminal domain"/>
    <property type="match status" value="1"/>
</dbReference>
<dbReference type="PRINTS" id="PR00599">
    <property type="entry name" value="MAPEPTIDASE"/>
</dbReference>
<keyword evidence="14" id="KW-0031">Aminopeptidase</keyword>
<keyword evidence="15" id="KW-1185">Reference proteome</keyword>